<keyword evidence="1" id="KW-0472">Membrane</keyword>
<evidence type="ECO:0008006" key="4">
    <source>
        <dbReference type="Google" id="ProtNLM"/>
    </source>
</evidence>
<dbReference type="EMBL" id="JAZGLY010000001">
    <property type="protein sequence ID" value="MEE6185966.1"/>
    <property type="molecule type" value="Genomic_DNA"/>
</dbReference>
<evidence type="ECO:0000313" key="3">
    <source>
        <dbReference type="Proteomes" id="UP001357452"/>
    </source>
</evidence>
<proteinExistence type="predicted"/>
<organism evidence="2 3">
    <name type="scientific">Niabella digestorum</name>
    <dbReference type="NCBI Taxonomy" id="3117701"/>
    <lineage>
        <taxon>Bacteria</taxon>
        <taxon>Pseudomonadati</taxon>
        <taxon>Bacteroidota</taxon>
        <taxon>Chitinophagia</taxon>
        <taxon>Chitinophagales</taxon>
        <taxon>Chitinophagaceae</taxon>
        <taxon>Niabella</taxon>
    </lineage>
</organism>
<gene>
    <name evidence="2" type="ORF">V2H41_01645</name>
</gene>
<evidence type="ECO:0000256" key="1">
    <source>
        <dbReference type="SAM" id="Phobius"/>
    </source>
</evidence>
<accession>A0ABU7RDA0</accession>
<evidence type="ECO:0000313" key="2">
    <source>
        <dbReference type="EMBL" id="MEE6185966.1"/>
    </source>
</evidence>
<sequence length="353" mass="39568">MKELTDINIDNYEHWFLLLVDGELRDVGQRKALYEFLSLHPYLERELDILKATVQQPDEEIVYPAKNKLLKVSDETLMLYLDGELSQEDKLWVEAVLEQGDAQPLQELQKVYLQPDLSITCPHKEKLYKKAPVSHLSSTWLKIAVAAVFAGVLLAIYFTFYGKQEEAVPLAAKSQQSRSEEHLFTKDTVPTGFNKLAIAVSPHTQLVHSQEQRNIKGGSTDVPQSTILQEKSSKVGTAIVREQENIEVQDPLYGLTAVVKDAPDIHRVKEPESLALDVTPAVDIDRESIAIVHSDIIPSSPQEVTTSKKKKSLIKNLGKNIKNRALDILTNGEDEVIIAGFAVNITNLRNTEK</sequence>
<dbReference type="Proteomes" id="UP001357452">
    <property type="component" value="Unassembled WGS sequence"/>
</dbReference>
<dbReference type="RefSeq" id="WP_330973372.1">
    <property type="nucleotide sequence ID" value="NZ_JAZGLY010000001.1"/>
</dbReference>
<keyword evidence="1" id="KW-1133">Transmembrane helix</keyword>
<keyword evidence="3" id="KW-1185">Reference proteome</keyword>
<comment type="caution">
    <text evidence="2">The sequence shown here is derived from an EMBL/GenBank/DDBJ whole genome shotgun (WGS) entry which is preliminary data.</text>
</comment>
<reference evidence="2 3" key="1">
    <citation type="submission" date="2024-01" db="EMBL/GenBank/DDBJ databases">
        <title>Niabella digestum sp. nov., isolated from waste digestion system.</title>
        <authorList>
            <person name="Zhang L."/>
        </authorList>
    </citation>
    <scope>NUCLEOTIDE SEQUENCE [LARGE SCALE GENOMIC DNA]</scope>
    <source>
        <strain evidence="2 3">A18</strain>
    </source>
</reference>
<keyword evidence="1" id="KW-0812">Transmembrane</keyword>
<feature type="transmembrane region" description="Helical" evidence="1">
    <location>
        <begin position="139"/>
        <end position="160"/>
    </location>
</feature>
<protein>
    <recommendedName>
        <fullName evidence="4">Anti-sigma factor</fullName>
    </recommendedName>
</protein>
<name>A0ABU7RDA0_9BACT</name>